<keyword evidence="6" id="KW-0472">Membrane</keyword>
<evidence type="ECO:0000313" key="8">
    <source>
        <dbReference type="EMBL" id="ETS81002.1"/>
    </source>
</evidence>
<organism evidence="8 9">
    <name type="scientific">Pestalotiopsis fici (strain W106-1 / CGMCC3.15140)</name>
    <dbReference type="NCBI Taxonomy" id="1229662"/>
    <lineage>
        <taxon>Eukaryota</taxon>
        <taxon>Fungi</taxon>
        <taxon>Dikarya</taxon>
        <taxon>Ascomycota</taxon>
        <taxon>Pezizomycotina</taxon>
        <taxon>Sordariomycetes</taxon>
        <taxon>Xylariomycetidae</taxon>
        <taxon>Amphisphaeriales</taxon>
        <taxon>Sporocadaceae</taxon>
        <taxon>Pestalotiopsis</taxon>
    </lineage>
</organism>
<dbReference type="InterPro" id="IPR051104">
    <property type="entry name" value="FAD_monoxygenase"/>
</dbReference>
<dbReference type="SUPFAM" id="SSF54373">
    <property type="entry name" value="FAD-linked reductases, C-terminal domain"/>
    <property type="match status" value="1"/>
</dbReference>
<dbReference type="SUPFAM" id="SSF51905">
    <property type="entry name" value="FAD/NAD(P)-binding domain"/>
    <property type="match status" value="1"/>
</dbReference>
<dbReference type="FunFam" id="3.50.50.60:FF:000153">
    <property type="entry name" value="Salicylate hydroxylase, putative"/>
    <property type="match status" value="1"/>
</dbReference>
<keyword evidence="5" id="KW-0560">Oxidoreductase</keyword>
<evidence type="ECO:0000256" key="1">
    <source>
        <dbReference type="ARBA" id="ARBA00005179"/>
    </source>
</evidence>
<dbReference type="EMBL" id="KI912112">
    <property type="protein sequence ID" value="ETS81002.1"/>
    <property type="molecule type" value="Genomic_DNA"/>
</dbReference>
<dbReference type="PANTHER" id="PTHR46720:SF3">
    <property type="entry name" value="FAD-BINDING DOMAIN-CONTAINING PROTEIN-RELATED"/>
    <property type="match status" value="1"/>
</dbReference>
<keyword evidence="9" id="KW-1185">Reference proteome</keyword>
<dbReference type="GO" id="GO:0016491">
    <property type="term" value="F:oxidoreductase activity"/>
    <property type="evidence" value="ECO:0007669"/>
    <property type="project" value="UniProtKB-KW"/>
</dbReference>
<dbReference type="PANTHER" id="PTHR46720">
    <property type="entry name" value="HYDROXYLASE, PUTATIVE (AFU_ORTHOLOGUE AFUA_3G01460)-RELATED"/>
    <property type="match status" value="1"/>
</dbReference>
<comment type="similarity">
    <text evidence="2">Belongs to the paxM FAD-dependent monooxygenase family.</text>
</comment>
<evidence type="ECO:0000256" key="5">
    <source>
        <dbReference type="ARBA" id="ARBA00023002"/>
    </source>
</evidence>
<dbReference type="InterPro" id="IPR002938">
    <property type="entry name" value="FAD-bd"/>
</dbReference>
<dbReference type="AlphaFoldDB" id="W3X6H6"/>
<dbReference type="STRING" id="1229662.W3X6H6"/>
<dbReference type="OMA" id="LDRPTSW"/>
<dbReference type="HOGENOM" id="CLU_009665_6_3_1"/>
<dbReference type="PRINTS" id="PR00420">
    <property type="entry name" value="RNGMNOXGNASE"/>
</dbReference>
<dbReference type="RefSeq" id="XP_007832776.1">
    <property type="nucleotide sequence ID" value="XM_007834585.1"/>
</dbReference>
<dbReference type="InterPro" id="IPR036188">
    <property type="entry name" value="FAD/NAD-bd_sf"/>
</dbReference>
<reference evidence="9" key="1">
    <citation type="journal article" date="2015" name="BMC Genomics">
        <title>Genomic and transcriptomic analysis of the endophytic fungus Pestalotiopsis fici reveals its lifestyle and high potential for synthesis of natural products.</title>
        <authorList>
            <person name="Wang X."/>
            <person name="Zhang X."/>
            <person name="Liu L."/>
            <person name="Xiang M."/>
            <person name="Wang W."/>
            <person name="Sun X."/>
            <person name="Che Y."/>
            <person name="Guo L."/>
            <person name="Liu G."/>
            <person name="Guo L."/>
            <person name="Wang C."/>
            <person name="Yin W.B."/>
            <person name="Stadler M."/>
            <person name="Zhang X."/>
            <person name="Liu X."/>
        </authorList>
    </citation>
    <scope>NUCLEOTIDE SEQUENCE [LARGE SCALE GENOMIC DNA]</scope>
    <source>
        <strain evidence="9">W106-1 / CGMCC3.15140</strain>
    </source>
</reference>
<keyword evidence="3" id="KW-0285">Flavoprotein</keyword>
<evidence type="ECO:0000256" key="6">
    <source>
        <dbReference type="SAM" id="Phobius"/>
    </source>
</evidence>
<feature type="transmembrane region" description="Helical" evidence="6">
    <location>
        <begin position="7"/>
        <end position="25"/>
    </location>
</feature>
<keyword evidence="6" id="KW-1133">Transmembrane helix</keyword>
<dbReference type="KEGG" id="pfy:PFICI_06004"/>
<comment type="pathway">
    <text evidence="1">Secondary metabolite biosynthesis.</text>
</comment>
<keyword evidence="4" id="KW-0274">FAD</keyword>
<proteinExistence type="inferred from homology"/>
<dbReference type="GO" id="GO:0071949">
    <property type="term" value="F:FAD binding"/>
    <property type="evidence" value="ECO:0007669"/>
    <property type="project" value="InterPro"/>
</dbReference>
<keyword evidence="6" id="KW-0812">Transmembrane</keyword>
<dbReference type="Pfam" id="PF01494">
    <property type="entry name" value="FAD_binding_3"/>
    <property type="match status" value="1"/>
</dbReference>
<dbReference type="InParanoid" id="W3X6H6"/>
<name>W3X6H6_PESFW</name>
<dbReference type="Proteomes" id="UP000030651">
    <property type="component" value="Unassembled WGS sequence"/>
</dbReference>
<evidence type="ECO:0000259" key="7">
    <source>
        <dbReference type="Pfam" id="PF01494"/>
    </source>
</evidence>
<dbReference type="GO" id="GO:0044550">
    <property type="term" value="P:secondary metabolite biosynthetic process"/>
    <property type="evidence" value="ECO:0007669"/>
    <property type="project" value="UniProtKB-ARBA"/>
</dbReference>
<evidence type="ECO:0000256" key="2">
    <source>
        <dbReference type="ARBA" id="ARBA00007992"/>
    </source>
</evidence>
<dbReference type="OrthoDB" id="417877at2759"/>
<feature type="domain" description="FAD-binding" evidence="7">
    <location>
        <begin position="8"/>
        <end position="342"/>
    </location>
</feature>
<protein>
    <recommendedName>
        <fullName evidence="7">FAD-binding domain-containing protein</fullName>
    </recommendedName>
</protein>
<evidence type="ECO:0000256" key="3">
    <source>
        <dbReference type="ARBA" id="ARBA00022630"/>
    </source>
</evidence>
<gene>
    <name evidence="8" type="ORF">PFICI_06004</name>
</gene>
<sequence length="425" mass="47041">MSPSKDFELAIIGGGIAGLTLAIALHRREIPFTLYESAAHFGEIGAGVSFSPNAVQAMKSIHPGVYEAFQRVCTGNGWESKRDVWFDYIDGTEGHDGEVAFTIRTSLGQNGVHRAHYLDELVKLLPADKAHFGKRLQQIEEGEDGKLVMSFKDGSKATADAVIGCDGIKSRVRQIIVGEDHPSAHPSYTHKYAYRGLVPMEKAIEAIGEERAQNSYMFMGPNGHVLTFPVAGGKQLNIVAFRTTEDEWPDFERLTRRAKQEDALRDFKGYGHNVTSLLKLTNKELDVWAIFDTGANPVPHFYKGRICVTGDAAHATSPHHGAGAGFCVEDSLVMAELLADHSVQDRSQLEAVFAAFDEVRRERSHWLVQSSRFIGDCYEWRAEGVGRDFKKIEHEINERVSKIGNVDVAEFVATAKKDLLARIAN</sequence>
<evidence type="ECO:0000256" key="4">
    <source>
        <dbReference type="ARBA" id="ARBA00022827"/>
    </source>
</evidence>
<dbReference type="eggNOG" id="KOG2614">
    <property type="taxonomic scope" value="Eukaryota"/>
</dbReference>
<evidence type="ECO:0000313" key="9">
    <source>
        <dbReference type="Proteomes" id="UP000030651"/>
    </source>
</evidence>
<accession>W3X6H6</accession>
<dbReference type="GeneID" id="19271017"/>
<dbReference type="Gene3D" id="3.50.50.60">
    <property type="entry name" value="FAD/NAD(P)-binding domain"/>
    <property type="match status" value="1"/>
</dbReference>